<feature type="domain" description="Helicase C-terminal" evidence="9">
    <location>
        <begin position="239"/>
        <end position="385"/>
    </location>
</feature>
<dbReference type="PROSITE" id="PS51194">
    <property type="entry name" value="HELICASE_CTER"/>
    <property type="match status" value="1"/>
</dbReference>
<keyword evidence="12" id="KW-1185">Reference proteome</keyword>
<reference evidence="11 12" key="1">
    <citation type="submission" date="2019-06" db="EMBL/GenBank/DDBJ databases">
        <title>Sequencing the genomes of 1000 actinobacteria strains.</title>
        <authorList>
            <person name="Klenk H.-P."/>
        </authorList>
    </citation>
    <scope>NUCLEOTIDE SEQUENCE [LARGE SCALE GENOMIC DNA]</scope>
    <source>
        <strain evidence="11 12">DSM 103495</strain>
    </source>
</reference>
<dbReference type="OrthoDB" id="9805696at2"/>
<dbReference type="InterPro" id="IPR011545">
    <property type="entry name" value="DEAD/DEAH_box_helicase_dom"/>
</dbReference>
<keyword evidence="4" id="KW-0067">ATP-binding</keyword>
<dbReference type="PROSITE" id="PS51195">
    <property type="entry name" value="Q_MOTIF"/>
    <property type="match status" value="1"/>
</dbReference>
<organism evidence="11 12">
    <name type="scientific">Nocardia bhagyanarayanae</name>
    <dbReference type="NCBI Taxonomy" id="1215925"/>
    <lineage>
        <taxon>Bacteria</taxon>
        <taxon>Bacillati</taxon>
        <taxon>Actinomycetota</taxon>
        <taxon>Actinomycetes</taxon>
        <taxon>Mycobacteriales</taxon>
        <taxon>Nocardiaceae</taxon>
        <taxon>Nocardia</taxon>
    </lineage>
</organism>
<proteinExistence type="inferred from homology"/>
<dbReference type="InterPro" id="IPR014014">
    <property type="entry name" value="RNA_helicase_DEAD_Q_motif"/>
</dbReference>
<dbReference type="InterPro" id="IPR001650">
    <property type="entry name" value="Helicase_C-like"/>
</dbReference>
<dbReference type="PANTHER" id="PTHR47959">
    <property type="entry name" value="ATP-DEPENDENT RNA HELICASE RHLE-RELATED"/>
    <property type="match status" value="1"/>
</dbReference>
<feature type="short sequence motif" description="Q motif" evidence="6">
    <location>
        <begin position="12"/>
        <end position="40"/>
    </location>
</feature>
<dbReference type="SMART" id="SM00490">
    <property type="entry name" value="HELICc"/>
    <property type="match status" value="1"/>
</dbReference>
<dbReference type="GO" id="GO:0005829">
    <property type="term" value="C:cytosol"/>
    <property type="evidence" value="ECO:0007669"/>
    <property type="project" value="TreeGrafter"/>
</dbReference>
<dbReference type="InterPro" id="IPR014001">
    <property type="entry name" value="Helicase_ATP-bd"/>
</dbReference>
<dbReference type="GO" id="GO:0003676">
    <property type="term" value="F:nucleic acid binding"/>
    <property type="evidence" value="ECO:0007669"/>
    <property type="project" value="InterPro"/>
</dbReference>
<dbReference type="SMART" id="SM00487">
    <property type="entry name" value="DEXDc"/>
    <property type="match status" value="1"/>
</dbReference>
<evidence type="ECO:0000259" key="10">
    <source>
        <dbReference type="PROSITE" id="PS51195"/>
    </source>
</evidence>
<dbReference type="CDD" id="cd18787">
    <property type="entry name" value="SF2_C_DEAD"/>
    <property type="match status" value="1"/>
</dbReference>
<dbReference type="CDD" id="cd00268">
    <property type="entry name" value="DEADc"/>
    <property type="match status" value="1"/>
</dbReference>
<dbReference type="Proteomes" id="UP000316331">
    <property type="component" value="Unassembled WGS sequence"/>
</dbReference>
<sequence length="581" mass="59495">MTPSPAAAAPSVTFADLGLPVPLVQALRRDGIEAPFPIQAATVPDTLAGKDVLGRGPTGSGKTLAFGLPMLARLAGGAAKPGRPRGLVLVPTRELAAQIERALDEPALALGLRIASVVGGAPIKRQADRLARGVDLLIATPGRLQDLVLQGSADLSDVVITALDEADHMADMGFLPQVTKLLDRTPKDGQRLLFSATLDGDVDKLVKRYLRSPVTHSTAPPSAAVATMSHHLLYVRKADKRDVVAEIASRDGLTILFVRTKHGADRLAKQLRAAGVAAGALHGGKAQNNRTRTLAAFADGSVPVLVTTDVAARGIHVDGISLVVHVDPPAEPKAYLHRAGRTARAGEDGVVVTLVTEVERTDVEKMTRKAGVDIEGLEVAPGDRQLAAITGARRPSGVPVTLPGATVVKSEADERGSSGAAKGNGRRSSAGAKSTGNRAASGAKTAGSRAATSGKSSGRRAAAGVQSNGSRAAAATEFDGHGAARGAKSDGPRAAAAPKSNGRGAAAATTSDGRRAPAEGKFGGRRGARSTTPDRAAPRADGSAPAPRTRSGRRSGDTTPTRDTTGQPRRRGTGGQRRRTS</sequence>
<feature type="compositionally biased region" description="Low complexity" evidence="7">
    <location>
        <begin position="557"/>
        <end position="567"/>
    </location>
</feature>
<evidence type="ECO:0000259" key="8">
    <source>
        <dbReference type="PROSITE" id="PS51192"/>
    </source>
</evidence>
<keyword evidence="3 11" id="KW-0347">Helicase</keyword>
<evidence type="ECO:0000256" key="1">
    <source>
        <dbReference type="ARBA" id="ARBA00022741"/>
    </source>
</evidence>
<dbReference type="PANTHER" id="PTHR47959:SF13">
    <property type="entry name" value="ATP-DEPENDENT RNA HELICASE RHLE"/>
    <property type="match status" value="1"/>
</dbReference>
<dbReference type="InterPro" id="IPR027417">
    <property type="entry name" value="P-loop_NTPase"/>
</dbReference>
<evidence type="ECO:0000256" key="5">
    <source>
        <dbReference type="ARBA" id="ARBA00038437"/>
    </source>
</evidence>
<gene>
    <name evidence="11" type="ORF">FB390_5151</name>
</gene>
<evidence type="ECO:0000256" key="3">
    <source>
        <dbReference type="ARBA" id="ARBA00022806"/>
    </source>
</evidence>
<dbReference type="Pfam" id="PF00270">
    <property type="entry name" value="DEAD"/>
    <property type="match status" value="1"/>
</dbReference>
<dbReference type="AlphaFoldDB" id="A0A543FI25"/>
<feature type="compositionally biased region" description="Basic and acidic residues" evidence="7">
    <location>
        <begin position="478"/>
        <end position="491"/>
    </location>
</feature>
<evidence type="ECO:0000313" key="11">
    <source>
        <dbReference type="EMBL" id="TQM33422.1"/>
    </source>
</evidence>
<feature type="region of interest" description="Disordered" evidence="7">
    <location>
        <begin position="391"/>
        <end position="581"/>
    </location>
</feature>
<feature type="domain" description="Helicase ATP-binding" evidence="8">
    <location>
        <begin position="43"/>
        <end position="216"/>
    </location>
</feature>
<dbReference type="GO" id="GO:0016787">
    <property type="term" value="F:hydrolase activity"/>
    <property type="evidence" value="ECO:0007669"/>
    <property type="project" value="UniProtKB-KW"/>
</dbReference>
<feature type="compositionally biased region" description="Basic residues" evidence="7">
    <location>
        <begin position="568"/>
        <end position="581"/>
    </location>
</feature>
<evidence type="ECO:0000259" key="9">
    <source>
        <dbReference type="PROSITE" id="PS51194"/>
    </source>
</evidence>
<name>A0A543FI25_9NOCA</name>
<evidence type="ECO:0000256" key="7">
    <source>
        <dbReference type="SAM" id="MobiDB-lite"/>
    </source>
</evidence>
<dbReference type="Pfam" id="PF00271">
    <property type="entry name" value="Helicase_C"/>
    <property type="match status" value="1"/>
</dbReference>
<keyword evidence="1" id="KW-0547">Nucleotide-binding</keyword>
<dbReference type="InterPro" id="IPR050079">
    <property type="entry name" value="DEAD_box_RNA_helicase"/>
</dbReference>
<dbReference type="SUPFAM" id="SSF52540">
    <property type="entry name" value="P-loop containing nucleoside triphosphate hydrolases"/>
    <property type="match status" value="1"/>
</dbReference>
<evidence type="ECO:0000256" key="6">
    <source>
        <dbReference type="PROSITE-ProRule" id="PRU00552"/>
    </source>
</evidence>
<dbReference type="EMBL" id="VFPG01000001">
    <property type="protein sequence ID" value="TQM33422.1"/>
    <property type="molecule type" value="Genomic_DNA"/>
</dbReference>
<accession>A0A543FI25</accession>
<dbReference type="InterPro" id="IPR044742">
    <property type="entry name" value="DEAD/DEAH_RhlB"/>
</dbReference>
<dbReference type="GO" id="GO:0005524">
    <property type="term" value="F:ATP binding"/>
    <property type="evidence" value="ECO:0007669"/>
    <property type="project" value="UniProtKB-KW"/>
</dbReference>
<dbReference type="GO" id="GO:0003724">
    <property type="term" value="F:RNA helicase activity"/>
    <property type="evidence" value="ECO:0007669"/>
    <property type="project" value="InterPro"/>
</dbReference>
<comment type="caution">
    <text evidence="11">The sequence shown here is derived from an EMBL/GenBank/DDBJ whole genome shotgun (WGS) entry which is preliminary data.</text>
</comment>
<keyword evidence="2" id="KW-0378">Hydrolase</keyword>
<dbReference type="Gene3D" id="3.40.50.300">
    <property type="entry name" value="P-loop containing nucleotide triphosphate hydrolases"/>
    <property type="match status" value="2"/>
</dbReference>
<evidence type="ECO:0000256" key="4">
    <source>
        <dbReference type="ARBA" id="ARBA00022840"/>
    </source>
</evidence>
<evidence type="ECO:0000256" key="2">
    <source>
        <dbReference type="ARBA" id="ARBA00022801"/>
    </source>
</evidence>
<evidence type="ECO:0000313" key="12">
    <source>
        <dbReference type="Proteomes" id="UP000316331"/>
    </source>
</evidence>
<feature type="domain" description="DEAD-box RNA helicase Q" evidence="10">
    <location>
        <begin position="12"/>
        <end position="40"/>
    </location>
</feature>
<dbReference type="PROSITE" id="PS51192">
    <property type="entry name" value="HELICASE_ATP_BIND_1"/>
    <property type="match status" value="1"/>
</dbReference>
<comment type="similarity">
    <text evidence="5">Belongs to the DEAD box helicase family.</text>
</comment>
<protein>
    <submittedName>
        <fullName evidence="11">Superfamily II DNA/RNA helicase</fullName>
    </submittedName>
</protein>